<evidence type="ECO:0000259" key="3">
    <source>
        <dbReference type="PROSITE" id="PS50893"/>
    </source>
</evidence>
<organism evidence="4 5">
    <name type="scientific">Paenibacillus residui</name>
    <dbReference type="NCBI Taxonomy" id="629724"/>
    <lineage>
        <taxon>Bacteria</taxon>
        <taxon>Bacillati</taxon>
        <taxon>Bacillota</taxon>
        <taxon>Bacilli</taxon>
        <taxon>Bacillales</taxon>
        <taxon>Paenibacillaceae</taxon>
        <taxon>Paenibacillus</taxon>
    </lineage>
</organism>
<evidence type="ECO:0000313" key="4">
    <source>
        <dbReference type="EMBL" id="MFD0867940.1"/>
    </source>
</evidence>
<dbReference type="PANTHER" id="PTHR42794">
    <property type="entry name" value="HEMIN IMPORT ATP-BINDING PROTEIN HMUV"/>
    <property type="match status" value="1"/>
</dbReference>
<keyword evidence="2 4" id="KW-0067">ATP-binding</keyword>
<dbReference type="Gene3D" id="3.40.50.300">
    <property type="entry name" value="P-loop containing nucleotide triphosphate hydrolases"/>
    <property type="match status" value="1"/>
</dbReference>
<dbReference type="SUPFAM" id="SSF52540">
    <property type="entry name" value="P-loop containing nucleoside triphosphate hydrolases"/>
    <property type="match status" value="1"/>
</dbReference>
<dbReference type="Proteomes" id="UP001597120">
    <property type="component" value="Unassembled WGS sequence"/>
</dbReference>
<sequence>MFVNIEGLSLGYRSNIILHNIHMSLGKGEVTSIVGPNGAGKTTLLKSMASILPPQKGVVKIDGVDVRSIRSTDLAKIQAYVPQQASSGFPLTVLETVMLGRKPYIRWGVKRQDLHIVETLLAELRLEHYAERYMDELSGGERQKVLIARALAQQPNMLLLDEPTSALDIRHQLEVLEIVRGLAKRSGILVVLILHDLELAARYSDVVYMLKDGTVFANGTPEEVFTAPNMEAVYGVRMEIEQAAHGMKMTAVEPLQVYQKEEFYVSRCTI</sequence>
<comment type="caution">
    <text evidence="4">The sequence shown here is derived from an EMBL/GenBank/DDBJ whole genome shotgun (WGS) entry which is preliminary data.</text>
</comment>
<dbReference type="PROSITE" id="PS50893">
    <property type="entry name" value="ABC_TRANSPORTER_2"/>
    <property type="match status" value="1"/>
</dbReference>
<dbReference type="GO" id="GO:0005524">
    <property type="term" value="F:ATP binding"/>
    <property type="evidence" value="ECO:0007669"/>
    <property type="project" value="UniProtKB-KW"/>
</dbReference>
<accession>A0ABW3D3P3</accession>
<feature type="domain" description="ABC transporter" evidence="3">
    <location>
        <begin position="3"/>
        <end position="237"/>
    </location>
</feature>
<name>A0ABW3D3P3_9BACL</name>
<evidence type="ECO:0000313" key="5">
    <source>
        <dbReference type="Proteomes" id="UP001597120"/>
    </source>
</evidence>
<dbReference type="Pfam" id="PF00005">
    <property type="entry name" value="ABC_tran"/>
    <property type="match status" value="1"/>
</dbReference>
<evidence type="ECO:0000256" key="2">
    <source>
        <dbReference type="ARBA" id="ARBA00022840"/>
    </source>
</evidence>
<dbReference type="CDD" id="cd03214">
    <property type="entry name" value="ABC_Iron-Siderophores_B12_Hemin"/>
    <property type="match status" value="1"/>
</dbReference>
<keyword evidence="1" id="KW-0547">Nucleotide-binding</keyword>
<dbReference type="PROSITE" id="PS00211">
    <property type="entry name" value="ABC_TRANSPORTER_1"/>
    <property type="match status" value="1"/>
</dbReference>
<evidence type="ECO:0000256" key="1">
    <source>
        <dbReference type="ARBA" id="ARBA00022741"/>
    </source>
</evidence>
<dbReference type="InterPro" id="IPR003593">
    <property type="entry name" value="AAA+_ATPase"/>
</dbReference>
<dbReference type="SMART" id="SM00382">
    <property type="entry name" value="AAA"/>
    <property type="match status" value="1"/>
</dbReference>
<protein>
    <submittedName>
        <fullName evidence="4">ABC transporter ATP-binding protein</fullName>
    </submittedName>
</protein>
<proteinExistence type="predicted"/>
<dbReference type="RefSeq" id="WP_379285756.1">
    <property type="nucleotide sequence ID" value="NZ_JBHTIU010000008.1"/>
</dbReference>
<dbReference type="EMBL" id="JBHTIU010000008">
    <property type="protein sequence ID" value="MFD0867940.1"/>
    <property type="molecule type" value="Genomic_DNA"/>
</dbReference>
<dbReference type="PANTHER" id="PTHR42794:SF2">
    <property type="entry name" value="ABC TRANSPORTER ATP-BINDING PROTEIN"/>
    <property type="match status" value="1"/>
</dbReference>
<dbReference type="InterPro" id="IPR003439">
    <property type="entry name" value="ABC_transporter-like_ATP-bd"/>
</dbReference>
<dbReference type="InterPro" id="IPR017871">
    <property type="entry name" value="ABC_transporter-like_CS"/>
</dbReference>
<dbReference type="InterPro" id="IPR027417">
    <property type="entry name" value="P-loop_NTPase"/>
</dbReference>
<reference evidence="5" key="1">
    <citation type="journal article" date="2019" name="Int. J. Syst. Evol. Microbiol.">
        <title>The Global Catalogue of Microorganisms (GCM) 10K type strain sequencing project: providing services to taxonomists for standard genome sequencing and annotation.</title>
        <authorList>
            <consortium name="The Broad Institute Genomics Platform"/>
            <consortium name="The Broad Institute Genome Sequencing Center for Infectious Disease"/>
            <person name="Wu L."/>
            <person name="Ma J."/>
        </authorList>
    </citation>
    <scope>NUCLEOTIDE SEQUENCE [LARGE SCALE GENOMIC DNA]</scope>
    <source>
        <strain evidence="5">CCUG 57263</strain>
    </source>
</reference>
<gene>
    <name evidence="4" type="ORF">ACFQ03_02180</name>
</gene>
<keyword evidence="5" id="KW-1185">Reference proteome</keyword>